<dbReference type="PANTHER" id="PTHR38009:SF1">
    <property type="entry name" value="CONSERVED HYPOTHETICAL PHAGE TAIL PROTEIN"/>
    <property type="match status" value="1"/>
</dbReference>
<dbReference type="KEGG" id="sgn:SGRA_1315"/>
<dbReference type="GO" id="GO:0005198">
    <property type="term" value="F:structural molecule activity"/>
    <property type="evidence" value="ECO:0007669"/>
    <property type="project" value="InterPro"/>
</dbReference>
<protein>
    <submittedName>
        <fullName evidence="1">Phage tail protein</fullName>
    </submittedName>
</protein>
<accession>H6L5D6</accession>
<gene>
    <name evidence="1" type="ordered locus">SGRA_1315</name>
</gene>
<dbReference type="STRING" id="984262.SGRA_1315"/>
<evidence type="ECO:0000313" key="2">
    <source>
        <dbReference type="Proteomes" id="UP000007519"/>
    </source>
</evidence>
<sequence>MSSDSTMTWPLTRFSFRVFIGPIEMSFQTVDGLEAEIGVIEYRDGNSPFFGKERMPGMLQYSRITLKKGSFSQDDQMSRLFDQVAVSREYTSRRTIEIHLLDHNMETQFIWRLEKAFITKYIPSNFDAESENEVAVEEMEFAFRHFETEVGG</sequence>
<name>H6L5D6_SAPGL</name>
<dbReference type="NCBIfam" id="TIGR02241">
    <property type="entry name" value="conserved hypothetical phage tail region protein"/>
    <property type="match status" value="1"/>
</dbReference>
<dbReference type="EMBL" id="CP002831">
    <property type="protein sequence ID" value="AFC24050.1"/>
    <property type="molecule type" value="Genomic_DNA"/>
</dbReference>
<dbReference type="Pfam" id="PF06841">
    <property type="entry name" value="Phage_T4_gp19"/>
    <property type="match status" value="1"/>
</dbReference>
<dbReference type="AlphaFoldDB" id="H6L5D6"/>
<reference evidence="1 2" key="1">
    <citation type="journal article" date="2012" name="Stand. Genomic Sci.">
        <title>Complete genome sequencing and analysis of Saprospira grandis str. Lewin, a predatory marine bacterium.</title>
        <authorList>
            <person name="Saw J.H."/>
            <person name="Yuryev A."/>
            <person name="Kanbe M."/>
            <person name="Hou S."/>
            <person name="Young A.G."/>
            <person name="Aizawa S."/>
            <person name="Alam M."/>
        </authorList>
    </citation>
    <scope>NUCLEOTIDE SEQUENCE [LARGE SCALE GENOMIC DNA]</scope>
    <source>
        <strain evidence="1 2">Lewin</strain>
    </source>
</reference>
<dbReference type="RefSeq" id="WP_002657740.1">
    <property type="nucleotide sequence ID" value="NC_016940.1"/>
</dbReference>
<proteinExistence type="predicted"/>
<dbReference type="HOGENOM" id="CLU_101335_3_0_10"/>
<dbReference type="PANTHER" id="PTHR38009">
    <property type="entry name" value="CONSERVED HYPOTHETICAL PHAGE TAIL PROTEIN"/>
    <property type="match status" value="1"/>
</dbReference>
<evidence type="ECO:0000313" key="1">
    <source>
        <dbReference type="EMBL" id="AFC24050.1"/>
    </source>
</evidence>
<dbReference type="OrthoDB" id="9799891at2"/>
<dbReference type="InterPro" id="IPR010667">
    <property type="entry name" value="Phage_T4_Gp19"/>
</dbReference>
<dbReference type="InterPro" id="IPR011747">
    <property type="entry name" value="CHP02241"/>
</dbReference>
<dbReference type="Proteomes" id="UP000007519">
    <property type="component" value="Chromosome"/>
</dbReference>
<organism evidence="1 2">
    <name type="scientific">Saprospira grandis (strain Lewin)</name>
    <dbReference type="NCBI Taxonomy" id="984262"/>
    <lineage>
        <taxon>Bacteria</taxon>
        <taxon>Pseudomonadati</taxon>
        <taxon>Bacteroidota</taxon>
        <taxon>Saprospiria</taxon>
        <taxon>Saprospirales</taxon>
        <taxon>Saprospiraceae</taxon>
        <taxon>Saprospira</taxon>
    </lineage>
</organism>
<keyword evidence="2" id="KW-1185">Reference proteome</keyword>